<feature type="repeat" description="PPR" evidence="3">
    <location>
        <begin position="359"/>
        <end position="393"/>
    </location>
</feature>
<reference evidence="5 6" key="1">
    <citation type="journal article" date="2021" name="Nat. Plants">
        <title>The Taxus genome provides insights into paclitaxel biosynthesis.</title>
        <authorList>
            <person name="Xiong X."/>
            <person name="Gou J."/>
            <person name="Liao Q."/>
            <person name="Li Y."/>
            <person name="Zhou Q."/>
            <person name="Bi G."/>
            <person name="Li C."/>
            <person name="Du R."/>
            <person name="Wang X."/>
            <person name="Sun T."/>
            <person name="Guo L."/>
            <person name="Liang H."/>
            <person name="Lu P."/>
            <person name="Wu Y."/>
            <person name="Zhang Z."/>
            <person name="Ro D.K."/>
            <person name="Shang Y."/>
            <person name="Huang S."/>
            <person name="Yan J."/>
        </authorList>
    </citation>
    <scope>NUCLEOTIDE SEQUENCE [LARGE SCALE GENOMIC DNA]</scope>
    <source>
        <strain evidence="5">Ta-2019</strain>
    </source>
</reference>
<dbReference type="Gene3D" id="1.25.40.10">
    <property type="entry name" value="Tetratricopeptide repeat domain"/>
    <property type="match status" value="3"/>
</dbReference>
<evidence type="ECO:0000256" key="2">
    <source>
        <dbReference type="ARBA" id="ARBA00022737"/>
    </source>
</evidence>
<proteinExistence type="inferred from homology"/>
<dbReference type="PANTHER" id="PTHR47874:SF6">
    <property type="entry name" value="PENTATRICOPEPTIDE REPEAT-CONTAINING PROTEIN"/>
    <property type="match status" value="1"/>
</dbReference>
<dbReference type="EMBL" id="JAHRHJ020000233">
    <property type="protein sequence ID" value="KAH9294301.1"/>
    <property type="molecule type" value="Genomic_DNA"/>
</dbReference>
<accession>A0AA38C8B6</accession>
<evidence type="ECO:0000256" key="3">
    <source>
        <dbReference type="PROSITE-ProRule" id="PRU00708"/>
    </source>
</evidence>
<dbReference type="Pfam" id="PF13041">
    <property type="entry name" value="PPR_2"/>
    <property type="match status" value="3"/>
</dbReference>
<keyword evidence="2" id="KW-0677">Repeat</keyword>
<evidence type="ECO:0000256" key="4">
    <source>
        <dbReference type="SAM" id="MobiDB-lite"/>
    </source>
</evidence>
<dbReference type="InterPro" id="IPR011990">
    <property type="entry name" value="TPR-like_helical_dom_sf"/>
</dbReference>
<comment type="similarity">
    <text evidence="1">Belongs to the PPR family. P subfamily.</text>
</comment>
<evidence type="ECO:0008006" key="7">
    <source>
        <dbReference type="Google" id="ProtNLM"/>
    </source>
</evidence>
<dbReference type="NCBIfam" id="TIGR00756">
    <property type="entry name" value="PPR"/>
    <property type="match status" value="5"/>
</dbReference>
<feature type="repeat" description="PPR" evidence="3">
    <location>
        <begin position="308"/>
        <end position="342"/>
    </location>
</feature>
<dbReference type="PANTHER" id="PTHR47874">
    <property type="entry name" value="EXPRESSED PROTEIN"/>
    <property type="match status" value="1"/>
</dbReference>
<evidence type="ECO:0000313" key="6">
    <source>
        <dbReference type="Proteomes" id="UP000824469"/>
    </source>
</evidence>
<name>A0AA38C8B6_TAXCH</name>
<evidence type="ECO:0000256" key="1">
    <source>
        <dbReference type="ARBA" id="ARBA00007626"/>
    </source>
</evidence>
<keyword evidence="6" id="KW-1185">Reference proteome</keyword>
<dbReference type="Proteomes" id="UP000824469">
    <property type="component" value="Unassembled WGS sequence"/>
</dbReference>
<dbReference type="InterPro" id="IPR002885">
    <property type="entry name" value="PPR_rpt"/>
</dbReference>
<dbReference type="Pfam" id="PF01535">
    <property type="entry name" value="PPR"/>
    <property type="match status" value="1"/>
</dbReference>
<feature type="repeat" description="PPR" evidence="3">
    <location>
        <begin position="201"/>
        <end position="231"/>
    </location>
</feature>
<dbReference type="PROSITE" id="PS51375">
    <property type="entry name" value="PPR"/>
    <property type="match status" value="6"/>
</dbReference>
<feature type="non-terminal residue" evidence="5">
    <location>
        <position position="517"/>
    </location>
</feature>
<gene>
    <name evidence="5" type="ORF">KI387_040494</name>
</gene>
<feature type="region of interest" description="Disordered" evidence="4">
    <location>
        <begin position="71"/>
        <end position="96"/>
    </location>
</feature>
<dbReference type="InterPro" id="IPR044179">
    <property type="entry name" value="PPR5-like"/>
</dbReference>
<dbReference type="AlphaFoldDB" id="A0AA38C8B6"/>
<organism evidence="5 6">
    <name type="scientific">Taxus chinensis</name>
    <name type="common">Chinese yew</name>
    <name type="synonym">Taxus wallichiana var. chinensis</name>
    <dbReference type="NCBI Taxonomy" id="29808"/>
    <lineage>
        <taxon>Eukaryota</taxon>
        <taxon>Viridiplantae</taxon>
        <taxon>Streptophyta</taxon>
        <taxon>Embryophyta</taxon>
        <taxon>Tracheophyta</taxon>
        <taxon>Spermatophyta</taxon>
        <taxon>Pinopsida</taxon>
        <taxon>Pinidae</taxon>
        <taxon>Conifers II</taxon>
        <taxon>Cupressales</taxon>
        <taxon>Taxaceae</taxon>
        <taxon>Taxus</taxon>
    </lineage>
</organism>
<evidence type="ECO:0000313" key="5">
    <source>
        <dbReference type="EMBL" id="KAH9294301.1"/>
    </source>
</evidence>
<sequence length="517" mass="58419">YRSFVFLKRVWSRYSARRVGTMDLLWGISPPSHSIGLSHTLFLSLPCKYTNGKGKEKKKSIRIAVCVNTSDHSTSTSTSANVNEKKETANAKKASRRTTSAILRMEAAKAGVERKAKANAKAAKNSTLLYPRALLEALTDRIHNSQWRSALQVFGLLRKQQWYQPNTEIYIKLLVMLGRCRQHEKAHILFQMMLKERCHVTVEAYTAVLAAYGRNGCLEKAFSILEEMKAIPHCQPNIFTYTILMKSCVELGHFDHVNRLLSEMSRAGVRPNFVTYNTIVGGFGKAGMFEEMENVLSHMLESHDCKPDVWTMNSTIGAFGNRGQIEKMEKWYENFHSIGIQPDATTFNTLINSYGMKPNRITLCSLVSAYSKGGIFHKITKIVRQMENSKIVPDTPFFNSVLDAYQRAGNMAEMEHVFQKMIDTGCQPDKITFATMNKAYLSEVQSSSMASASTSENEITNPFEGFAPSTSSKRMKTSPYDVFINHRGPDVKHTLAMALYDALSAMRLRPFPRFKRT</sequence>
<feature type="repeat" description="PPR" evidence="3">
    <location>
        <begin position="272"/>
        <end position="307"/>
    </location>
</feature>
<protein>
    <recommendedName>
        <fullName evidence="7">Pentatricopeptide repeat-containing protein</fullName>
    </recommendedName>
</protein>
<feature type="repeat" description="PPR" evidence="3">
    <location>
        <begin position="237"/>
        <end position="271"/>
    </location>
</feature>
<dbReference type="GO" id="GO:0003729">
    <property type="term" value="F:mRNA binding"/>
    <property type="evidence" value="ECO:0007669"/>
    <property type="project" value="InterPro"/>
</dbReference>
<feature type="repeat" description="PPR" evidence="3">
    <location>
        <begin position="394"/>
        <end position="428"/>
    </location>
</feature>
<comment type="caution">
    <text evidence="5">The sequence shown here is derived from an EMBL/GenBank/DDBJ whole genome shotgun (WGS) entry which is preliminary data.</text>
</comment>
<feature type="compositionally biased region" description="Low complexity" evidence="4">
    <location>
        <begin position="71"/>
        <end position="82"/>
    </location>
</feature>